<protein>
    <submittedName>
        <fullName evidence="6">FadR/GntR family transcriptional regulator</fullName>
    </submittedName>
</protein>
<dbReference type="SUPFAM" id="SSF48008">
    <property type="entry name" value="GntR ligand-binding domain-like"/>
    <property type="match status" value="1"/>
</dbReference>
<feature type="domain" description="HTH gntR-type" evidence="5">
    <location>
        <begin position="9"/>
        <end position="77"/>
    </location>
</feature>
<dbReference type="Proteomes" id="UP001629246">
    <property type="component" value="Unassembled WGS sequence"/>
</dbReference>
<feature type="region of interest" description="Disordered" evidence="4">
    <location>
        <begin position="257"/>
        <end position="315"/>
    </location>
</feature>
<name>A0ABW9A9J4_9BURK</name>
<dbReference type="SMART" id="SM00895">
    <property type="entry name" value="FCD"/>
    <property type="match status" value="1"/>
</dbReference>
<dbReference type="PANTHER" id="PTHR43537:SF5">
    <property type="entry name" value="UXU OPERON TRANSCRIPTIONAL REGULATOR"/>
    <property type="match status" value="1"/>
</dbReference>
<dbReference type="Pfam" id="PF00392">
    <property type="entry name" value="GntR"/>
    <property type="match status" value="1"/>
</dbReference>
<evidence type="ECO:0000313" key="6">
    <source>
        <dbReference type="EMBL" id="MFL9925566.1"/>
    </source>
</evidence>
<dbReference type="SUPFAM" id="SSF46785">
    <property type="entry name" value="Winged helix' DNA-binding domain"/>
    <property type="match status" value="1"/>
</dbReference>
<evidence type="ECO:0000259" key="5">
    <source>
        <dbReference type="PROSITE" id="PS50949"/>
    </source>
</evidence>
<dbReference type="PANTHER" id="PTHR43537">
    <property type="entry name" value="TRANSCRIPTIONAL REGULATOR, GNTR FAMILY"/>
    <property type="match status" value="1"/>
</dbReference>
<dbReference type="InterPro" id="IPR036390">
    <property type="entry name" value="WH_DNA-bd_sf"/>
</dbReference>
<dbReference type="CDD" id="cd07377">
    <property type="entry name" value="WHTH_GntR"/>
    <property type="match status" value="1"/>
</dbReference>
<keyword evidence="1" id="KW-0805">Transcription regulation</keyword>
<dbReference type="InterPro" id="IPR008920">
    <property type="entry name" value="TF_FadR/GntR_C"/>
</dbReference>
<reference evidence="6 7" key="1">
    <citation type="journal article" date="2024" name="Chem. Sci.">
        <title>Discovery of megapolipeptins by genome mining of a Burkholderiales bacteria collection.</title>
        <authorList>
            <person name="Paulo B.S."/>
            <person name="Recchia M.J.J."/>
            <person name="Lee S."/>
            <person name="Fergusson C.H."/>
            <person name="Romanowski S.B."/>
            <person name="Hernandez A."/>
            <person name="Krull N."/>
            <person name="Liu D.Y."/>
            <person name="Cavanagh H."/>
            <person name="Bos A."/>
            <person name="Gray C.A."/>
            <person name="Murphy B.T."/>
            <person name="Linington R.G."/>
            <person name="Eustaquio A.S."/>
        </authorList>
    </citation>
    <scope>NUCLEOTIDE SEQUENCE [LARGE SCALE GENOMIC DNA]</scope>
    <source>
        <strain evidence="6 7">RL21-008-BIB-A</strain>
    </source>
</reference>
<dbReference type="EMBL" id="JAQQFM010000006">
    <property type="protein sequence ID" value="MFL9925566.1"/>
    <property type="molecule type" value="Genomic_DNA"/>
</dbReference>
<dbReference type="Pfam" id="PF07729">
    <property type="entry name" value="FCD"/>
    <property type="match status" value="1"/>
</dbReference>
<dbReference type="PROSITE" id="PS50949">
    <property type="entry name" value="HTH_GNTR"/>
    <property type="match status" value="1"/>
</dbReference>
<evidence type="ECO:0000313" key="7">
    <source>
        <dbReference type="Proteomes" id="UP001629246"/>
    </source>
</evidence>
<dbReference type="InterPro" id="IPR036388">
    <property type="entry name" value="WH-like_DNA-bd_sf"/>
</dbReference>
<feature type="compositionally biased region" description="Low complexity" evidence="4">
    <location>
        <begin position="288"/>
        <end position="302"/>
    </location>
</feature>
<keyword evidence="3" id="KW-0804">Transcription</keyword>
<dbReference type="PRINTS" id="PR00035">
    <property type="entry name" value="HTHGNTR"/>
</dbReference>
<dbReference type="InterPro" id="IPR000524">
    <property type="entry name" value="Tscrpt_reg_HTH_GntR"/>
</dbReference>
<evidence type="ECO:0000256" key="3">
    <source>
        <dbReference type="ARBA" id="ARBA00023163"/>
    </source>
</evidence>
<dbReference type="InterPro" id="IPR011711">
    <property type="entry name" value="GntR_C"/>
</dbReference>
<evidence type="ECO:0000256" key="4">
    <source>
        <dbReference type="SAM" id="MobiDB-lite"/>
    </source>
</evidence>
<dbReference type="Gene3D" id="1.10.10.10">
    <property type="entry name" value="Winged helix-like DNA-binding domain superfamily/Winged helix DNA-binding domain"/>
    <property type="match status" value="1"/>
</dbReference>
<organism evidence="6 7">
    <name type="scientific">Herbaspirillum lusitanum</name>
    <dbReference type="NCBI Taxonomy" id="213312"/>
    <lineage>
        <taxon>Bacteria</taxon>
        <taxon>Pseudomonadati</taxon>
        <taxon>Pseudomonadota</taxon>
        <taxon>Betaproteobacteria</taxon>
        <taxon>Burkholderiales</taxon>
        <taxon>Oxalobacteraceae</taxon>
        <taxon>Herbaspirillum</taxon>
    </lineage>
</organism>
<evidence type="ECO:0000256" key="2">
    <source>
        <dbReference type="ARBA" id="ARBA00023125"/>
    </source>
</evidence>
<proteinExistence type="predicted"/>
<keyword evidence="7" id="KW-1185">Reference proteome</keyword>
<dbReference type="SMART" id="SM00345">
    <property type="entry name" value="HTH_GNTR"/>
    <property type="match status" value="1"/>
</dbReference>
<dbReference type="RefSeq" id="WP_408158757.1">
    <property type="nucleotide sequence ID" value="NZ_JAQQFM010000006.1"/>
</dbReference>
<keyword evidence="2" id="KW-0238">DNA-binding</keyword>
<gene>
    <name evidence="6" type="ORF">PQR62_14900</name>
</gene>
<accession>A0ABW9A9J4</accession>
<evidence type="ECO:0000256" key="1">
    <source>
        <dbReference type="ARBA" id="ARBA00023015"/>
    </source>
</evidence>
<sequence length="315" mass="34005">MPIEAIEPQRLYRQISDQLRKLIVDGEFPVGSRLPSERDLAVQLGVSRPSLREALIALEVEGYIEVHMGSGIYVCPPLPHDEGAIDLSSEEGPLELIRARAMLEGEVAYAAAKNGKKAQIDAIEEAFRQMIENTRAGINPLQADRLFHIRVAEATGNSVLVGLVTQLFDARLGPLFNRLHSHFDNQQVWQEAIEEHSRVIKALRAKDAEAARAGMRRHMDLSFKRYSANLTLQYGAPDSHTAGGKDALGAAGSGKRLKTAAGKSGAGGASKVTVKAAPLKSRLKKNSAPTAAARTDAPTAAPLKPHLRGARKLPV</sequence>
<comment type="caution">
    <text evidence="6">The sequence shown here is derived from an EMBL/GenBank/DDBJ whole genome shotgun (WGS) entry which is preliminary data.</text>
</comment>
<feature type="compositionally biased region" description="Basic residues" evidence="4">
    <location>
        <begin position="305"/>
        <end position="315"/>
    </location>
</feature>
<dbReference type="Gene3D" id="1.20.120.530">
    <property type="entry name" value="GntR ligand-binding domain-like"/>
    <property type="match status" value="1"/>
</dbReference>